<reference evidence="5 6" key="1">
    <citation type="submission" date="2018-08" db="EMBL/GenBank/DDBJ databases">
        <title>Murine metabolic-syndrome-specific gut microbial biobank.</title>
        <authorList>
            <person name="Liu C."/>
        </authorList>
    </citation>
    <scope>NUCLEOTIDE SEQUENCE [LARGE SCALE GENOMIC DNA]</scope>
    <source>
        <strain evidence="5 6">583</strain>
    </source>
</reference>
<dbReference type="InterPro" id="IPR025110">
    <property type="entry name" value="AMP-bd_C"/>
</dbReference>
<dbReference type="Pfam" id="PF13193">
    <property type="entry name" value="AMP-binding_C"/>
    <property type="match status" value="1"/>
</dbReference>
<keyword evidence="6" id="KW-1185">Reference proteome</keyword>
<dbReference type="Proteomes" id="UP000467132">
    <property type="component" value="Unassembled WGS sequence"/>
</dbReference>
<dbReference type="PROSITE" id="PS00455">
    <property type="entry name" value="AMP_BINDING"/>
    <property type="match status" value="1"/>
</dbReference>
<dbReference type="GO" id="GO:0006631">
    <property type="term" value="P:fatty acid metabolic process"/>
    <property type="evidence" value="ECO:0007669"/>
    <property type="project" value="TreeGrafter"/>
</dbReference>
<dbReference type="SUPFAM" id="SSF56801">
    <property type="entry name" value="Acetyl-CoA synthetase-like"/>
    <property type="match status" value="1"/>
</dbReference>
<dbReference type="InterPro" id="IPR045851">
    <property type="entry name" value="AMP-bd_C_sf"/>
</dbReference>
<sequence length="525" mass="59522">MVTLYNNGWIGDYLLSRSKINGHGIAVYDADNDTNYTYNDLNDRANRLANYLKYELGVEKGDRVAFISRNRIELIDGYYATGKIGAIMIPYNARLSSEELEKLINSETPKVVVYEDIYNESITKIKDKLDVENYIILQNLDEDIYIDNLNYEEIMKYNNNPINCKDLDFEDIHLIIHTGGTTGLPKGGMISHRAELFNSMNEICTWGLNYEDSAHIILPLFHTGGWNLLTLPLLHAGGKIIINKQFDPRQTLDIIETEKTTVLFGAATIFRMMAELPEFKTADLSSLKWIMAGAAPTPINIMEQFWDKGLKFVLGYGMTEAGPNNLSGAVQFMTDEEIKEKFASVGKPMYLTMTKVVDENNNEVGVNEVGELLWSGPQIFSGYWNNEEETNKTLIDGWVHTGDMAKVDEDGYYYIVGRKKNMFISGGENVFPPEIEKYIYKIPEINEVCVFGVFDEVWGEVGKAVVSLKANMQISKEEIQEKLKQNLANYKVPKYITFVEDIPKNNVGKIVVGKIMELYGTSDDN</sequence>
<name>A0A845R0R1_9CLOT</name>
<dbReference type="PANTHER" id="PTHR43201:SF5">
    <property type="entry name" value="MEDIUM-CHAIN ACYL-COA LIGASE ACSF2, MITOCHONDRIAL"/>
    <property type="match status" value="1"/>
</dbReference>
<comment type="caution">
    <text evidence="5">The sequence shown here is derived from an EMBL/GenBank/DDBJ whole genome shotgun (WGS) entry which is preliminary data.</text>
</comment>
<accession>A0A845R0R1</accession>
<evidence type="ECO:0000256" key="2">
    <source>
        <dbReference type="ARBA" id="ARBA00022598"/>
    </source>
</evidence>
<keyword evidence="2 5" id="KW-0436">Ligase</keyword>
<proteinExistence type="inferred from homology"/>
<evidence type="ECO:0000256" key="1">
    <source>
        <dbReference type="ARBA" id="ARBA00006432"/>
    </source>
</evidence>
<dbReference type="AlphaFoldDB" id="A0A845R0R1"/>
<dbReference type="Gene3D" id="3.40.50.12780">
    <property type="entry name" value="N-terminal domain of ligase-like"/>
    <property type="match status" value="1"/>
</dbReference>
<dbReference type="GO" id="GO:0031956">
    <property type="term" value="F:medium-chain fatty acid-CoA ligase activity"/>
    <property type="evidence" value="ECO:0007669"/>
    <property type="project" value="TreeGrafter"/>
</dbReference>
<evidence type="ECO:0000259" key="3">
    <source>
        <dbReference type="Pfam" id="PF00501"/>
    </source>
</evidence>
<dbReference type="Pfam" id="PF00501">
    <property type="entry name" value="AMP-binding"/>
    <property type="match status" value="1"/>
</dbReference>
<organism evidence="5 6">
    <name type="scientific">Senegalia massiliensis</name>
    <dbReference type="NCBI Taxonomy" id="1720316"/>
    <lineage>
        <taxon>Bacteria</taxon>
        <taxon>Bacillati</taxon>
        <taxon>Bacillota</taxon>
        <taxon>Clostridia</taxon>
        <taxon>Eubacteriales</taxon>
        <taxon>Clostridiaceae</taxon>
        <taxon>Senegalia</taxon>
    </lineage>
</organism>
<protein>
    <submittedName>
        <fullName evidence="5">Long-chain fatty acid--CoA ligase</fullName>
    </submittedName>
</protein>
<dbReference type="EMBL" id="QXXA01000005">
    <property type="protein sequence ID" value="NBI06163.1"/>
    <property type="molecule type" value="Genomic_DNA"/>
</dbReference>
<feature type="domain" description="AMP-dependent synthetase/ligase" evidence="3">
    <location>
        <begin position="25"/>
        <end position="384"/>
    </location>
</feature>
<dbReference type="InterPro" id="IPR020845">
    <property type="entry name" value="AMP-binding_CS"/>
</dbReference>
<dbReference type="InterPro" id="IPR042099">
    <property type="entry name" value="ANL_N_sf"/>
</dbReference>
<evidence type="ECO:0000313" key="6">
    <source>
        <dbReference type="Proteomes" id="UP000467132"/>
    </source>
</evidence>
<evidence type="ECO:0000313" key="5">
    <source>
        <dbReference type="EMBL" id="NBI06163.1"/>
    </source>
</evidence>
<feature type="domain" description="AMP-binding enzyme C-terminal" evidence="4">
    <location>
        <begin position="434"/>
        <end position="509"/>
    </location>
</feature>
<dbReference type="InterPro" id="IPR000873">
    <property type="entry name" value="AMP-dep_synth/lig_dom"/>
</dbReference>
<dbReference type="PANTHER" id="PTHR43201">
    <property type="entry name" value="ACYL-COA SYNTHETASE"/>
    <property type="match status" value="1"/>
</dbReference>
<dbReference type="Gene3D" id="3.30.300.30">
    <property type="match status" value="1"/>
</dbReference>
<evidence type="ECO:0000259" key="4">
    <source>
        <dbReference type="Pfam" id="PF13193"/>
    </source>
</evidence>
<comment type="similarity">
    <text evidence="1">Belongs to the ATP-dependent AMP-binding enzyme family.</text>
</comment>
<gene>
    <name evidence="5" type="ORF">D3Z33_04725</name>
</gene>